<reference evidence="20" key="1">
    <citation type="submission" date="2011-05" db="EMBL/GenBank/DDBJ databases">
        <authorList>
            <person name="Richards S.R."/>
            <person name="Qu J."/>
            <person name="Jiang H."/>
            <person name="Jhangiani S.N."/>
            <person name="Agravi P."/>
            <person name="Goodspeed R."/>
            <person name="Gross S."/>
            <person name="Mandapat C."/>
            <person name="Jackson L."/>
            <person name="Mathew T."/>
            <person name="Pu L."/>
            <person name="Thornton R."/>
            <person name="Saada N."/>
            <person name="Wilczek-Boney K.B."/>
            <person name="Lee S."/>
            <person name="Kovar C."/>
            <person name="Wu Y."/>
            <person name="Scherer S.E."/>
            <person name="Worley K.C."/>
            <person name="Muzny D.M."/>
            <person name="Gibbs R."/>
        </authorList>
    </citation>
    <scope>NUCLEOTIDE SEQUENCE</scope>
    <source>
        <strain evidence="20">Brora</strain>
    </source>
</reference>
<evidence type="ECO:0000256" key="10">
    <source>
        <dbReference type="ARBA" id="ARBA00022835"/>
    </source>
</evidence>
<dbReference type="CDD" id="cd09862">
    <property type="entry name" value="PIN_Rrp44-like"/>
    <property type="match status" value="1"/>
</dbReference>
<dbReference type="EnsemblMetazoa" id="SMAR011446-RA">
    <property type="protein sequence ID" value="SMAR011446-PA"/>
    <property type="gene ID" value="SMAR011446"/>
</dbReference>
<dbReference type="InterPro" id="IPR022966">
    <property type="entry name" value="RNase_II/R_CS"/>
</dbReference>
<dbReference type="GO" id="GO:0006364">
    <property type="term" value="P:rRNA processing"/>
    <property type="evidence" value="ECO:0007669"/>
    <property type="project" value="UniProtKB-KW"/>
</dbReference>
<dbReference type="SUPFAM" id="SSF50249">
    <property type="entry name" value="Nucleic acid-binding proteins"/>
    <property type="match status" value="3"/>
</dbReference>
<dbReference type="InterPro" id="IPR033770">
    <property type="entry name" value="RRP44_S1"/>
</dbReference>
<evidence type="ECO:0000256" key="8">
    <source>
        <dbReference type="ARBA" id="ARBA00022759"/>
    </source>
</evidence>
<dbReference type="FunFam" id="2.40.50.700:FF:000001">
    <property type="entry name" value="Exosome complex exonuclease exoribonuclease (Rrp44)"/>
    <property type="match status" value="1"/>
</dbReference>
<keyword evidence="20" id="KW-1185">Reference proteome</keyword>
<evidence type="ECO:0000256" key="13">
    <source>
        <dbReference type="ARBA" id="ARBA00023242"/>
    </source>
</evidence>
<keyword evidence="5" id="KW-0963">Cytoplasm</keyword>
<dbReference type="GO" id="GO:0005730">
    <property type="term" value="C:nucleolus"/>
    <property type="evidence" value="ECO:0007669"/>
    <property type="project" value="UniProtKB-SubCell"/>
</dbReference>
<evidence type="ECO:0000256" key="12">
    <source>
        <dbReference type="ARBA" id="ARBA00022884"/>
    </source>
</evidence>
<dbReference type="InterPro" id="IPR029060">
    <property type="entry name" value="PIN-like_dom_sf"/>
</dbReference>
<dbReference type="FunFam" id="3.40.50.1010:FF:000010">
    <property type="entry name" value="Exosome complex exonuclease DIS3"/>
    <property type="match status" value="1"/>
</dbReference>
<keyword evidence="6" id="KW-0698">rRNA processing</keyword>
<dbReference type="InterPro" id="IPR002716">
    <property type="entry name" value="PIN_dom"/>
</dbReference>
<organism evidence="19 20">
    <name type="scientific">Strigamia maritima</name>
    <name type="common">European centipede</name>
    <name type="synonym">Geophilus maritimus</name>
    <dbReference type="NCBI Taxonomy" id="126957"/>
    <lineage>
        <taxon>Eukaryota</taxon>
        <taxon>Metazoa</taxon>
        <taxon>Ecdysozoa</taxon>
        <taxon>Arthropoda</taxon>
        <taxon>Myriapoda</taxon>
        <taxon>Chilopoda</taxon>
        <taxon>Pleurostigmophora</taxon>
        <taxon>Geophilomorpha</taxon>
        <taxon>Linotaeniidae</taxon>
        <taxon>Strigamia</taxon>
    </lineage>
</organism>
<dbReference type="PANTHER" id="PTHR23355">
    <property type="entry name" value="RIBONUCLEASE"/>
    <property type="match status" value="1"/>
</dbReference>
<evidence type="ECO:0000313" key="20">
    <source>
        <dbReference type="Proteomes" id="UP000014500"/>
    </source>
</evidence>
<dbReference type="InterPro" id="IPR050180">
    <property type="entry name" value="RNR_Ribonuclease"/>
</dbReference>
<evidence type="ECO:0000256" key="7">
    <source>
        <dbReference type="ARBA" id="ARBA00022722"/>
    </source>
</evidence>
<evidence type="ECO:0000259" key="17">
    <source>
        <dbReference type="SMART" id="SM00670"/>
    </source>
</evidence>
<dbReference type="EMBL" id="JH432064">
    <property type="status" value="NOT_ANNOTATED_CDS"/>
    <property type="molecule type" value="Genomic_DNA"/>
</dbReference>
<comment type="subcellular location">
    <subcellularLocation>
        <location evidence="2">Cytoplasm</location>
    </subcellularLocation>
    <subcellularLocation>
        <location evidence="3">Nucleus</location>
        <location evidence="3">Nucleolus</location>
    </subcellularLocation>
</comment>
<keyword evidence="8" id="KW-0255">Endonuclease</keyword>
<evidence type="ECO:0000256" key="11">
    <source>
        <dbReference type="ARBA" id="ARBA00022839"/>
    </source>
</evidence>
<dbReference type="Pfam" id="PF17849">
    <property type="entry name" value="OB_Dis3"/>
    <property type="match status" value="1"/>
</dbReference>
<dbReference type="SMART" id="SM00670">
    <property type="entry name" value="PINc"/>
    <property type="match status" value="1"/>
</dbReference>
<dbReference type="GO" id="GO:0000177">
    <property type="term" value="C:cytoplasmic exosome (RNase complex)"/>
    <property type="evidence" value="ECO:0007669"/>
    <property type="project" value="TreeGrafter"/>
</dbReference>
<dbReference type="SMART" id="SM00955">
    <property type="entry name" value="RNB"/>
    <property type="match status" value="1"/>
</dbReference>
<dbReference type="Gene3D" id="3.40.50.1010">
    <property type="entry name" value="5'-nuclease"/>
    <property type="match status" value="1"/>
</dbReference>
<keyword evidence="9" id="KW-0378">Hydrolase</keyword>
<evidence type="ECO:0000256" key="5">
    <source>
        <dbReference type="ARBA" id="ARBA00022490"/>
    </source>
</evidence>
<comment type="cofactor">
    <cofactor evidence="1">
        <name>Mg(2+)</name>
        <dbReference type="ChEBI" id="CHEBI:18420"/>
    </cofactor>
</comment>
<comment type="similarity">
    <text evidence="4 16">Belongs to the RNR ribonuclease family.</text>
</comment>
<sequence>MWVTDTFIKKTRRGSVRKVVREHYLRDDIVCGSAYCTVCENNSPKLDQKPGLKSNRCNFFHYLIFDTNVILHQIDVLEDPSIRNVIILQTVLAEVRHKNLPVYKRLRDLMRNEERKFHLFINEHHKDCYVAREPGESSNDRNDRAIRKAAKWYDEHLKESEKTGKIKVVLLTNDEANLEIAKADGIFALKFSNYVLSLKNHLQMADKLVRSEEQRDYDSGKIALFPQHLTLTEIQSGIKKGIYFQGKYRTSRENYLESSVFIEGRDEPILIQGITNQNRAINDYTVAVELLPKSEWSLPSDIVLDNEADEEESEILIKNKQNGKKVKKVSKKPTGKVVGIIRKQFKHYCGILQQSPVNNANYHIVIPADRRIPRIKIETRQAEVLQNQRILVAIDSWECRSRYPWGHFIKQLGETGTKETENEVLLLEHDVPHSVFSEIVESCLPKLPWSIKKNDLVNRVDFRHVTVCSVDPPGCTDIDDALHCKQLDNGNYEVGVHIADVSHFIRPNTPLDVEAAHRGTTVYLVDKRIDMVPQLLSSNLCSLRPNEDRLAFSAVWELTSSAEIVSVKFTKSVIRSNASLTYAEAQLIIDTPSRNDELAITLRNLNKLAKILKKKRLDKGALVLASNEIRFTIASETCEPIDVQSKELRDTNSMVEEFMLLANISVAEKIYEFFPECSMLRRHPIPPLGNFEPLIKAGKSQGFDIAVDSGKALSDSLQKAILPASPYFNTMLLLLATRCMTQAVYFCSGTEDESEFCHYGLATPIYTHFTSPIRRYADIIVHRLLAVAIEADSTYNDLVDVQKAQELTINLNYRHKMAQYAGRASVNLNTHIFFKKRESQEEGYVFFVKQNALQILIPRFGLEIPLFLMKGKKEIVPFVYNEDEPSHTIDGVKIKLFDKVVVRISVNDSNIQHQKLEVKLVQPIIPGFSVPSLNDSQLPPSKRLKTK</sequence>
<dbReference type="Pfam" id="PF00773">
    <property type="entry name" value="RNB"/>
    <property type="match status" value="1"/>
</dbReference>
<dbReference type="InterPro" id="IPR033771">
    <property type="entry name" value="Rrp44_CSD1"/>
</dbReference>
<dbReference type="PANTHER" id="PTHR23355:SF35">
    <property type="entry name" value="EXOSOME COMPLEX EXONUCLEASE RRP44"/>
    <property type="match status" value="1"/>
</dbReference>
<dbReference type="GO" id="GO:0071031">
    <property type="term" value="P:nuclear mRNA surveillance of mRNA 3'-end processing"/>
    <property type="evidence" value="ECO:0007669"/>
    <property type="project" value="TreeGrafter"/>
</dbReference>
<dbReference type="InterPro" id="IPR001900">
    <property type="entry name" value="RNase_II/R"/>
</dbReference>
<reference evidence="19" key="2">
    <citation type="submission" date="2015-02" db="UniProtKB">
        <authorList>
            <consortium name="EnsemblMetazoa"/>
        </authorList>
    </citation>
    <scope>IDENTIFICATION</scope>
</reference>
<evidence type="ECO:0000256" key="4">
    <source>
        <dbReference type="ARBA" id="ARBA00005785"/>
    </source>
</evidence>
<keyword evidence="12" id="KW-0694">RNA-binding</keyword>
<accession>T1JCD6</accession>
<dbReference type="Proteomes" id="UP000014500">
    <property type="component" value="Unassembled WGS sequence"/>
</dbReference>
<dbReference type="PhylomeDB" id="T1JCD6"/>
<dbReference type="InterPro" id="IPR041505">
    <property type="entry name" value="Dis3_CSD2"/>
</dbReference>
<dbReference type="AlphaFoldDB" id="T1JCD6"/>
<evidence type="ECO:0000259" key="18">
    <source>
        <dbReference type="SMART" id="SM00955"/>
    </source>
</evidence>
<keyword evidence="13" id="KW-0539">Nucleus</keyword>
<dbReference type="GO" id="GO:0071034">
    <property type="term" value="P:CUT catabolic process"/>
    <property type="evidence" value="ECO:0007669"/>
    <property type="project" value="UniProtKB-ARBA"/>
</dbReference>
<evidence type="ECO:0000256" key="16">
    <source>
        <dbReference type="RuleBase" id="RU003901"/>
    </source>
</evidence>
<dbReference type="STRING" id="126957.T1JCD6"/>
<dbReference type="GO" id="GO:0004519">
    <property type="term" value="F:endonuclease activity"/>
    <property type="evidence" value="ECO:0007669"/>
    <property type="project" value="UniProtKB-KW"/>
</dbReference>
<dbReference type="HOGENOM" id="CLU_002333_5_0_1"/>
<evidence type="ECO:0000256" key="1">
    <source>
        <dbReference type="ARBA" id="ARBA00001946"/>
    </source>
</evidence>
<dbReference type="FunFam" id="2.40.50.690:FF:000010">
    <property type="entry name" value="Rrp44p homologue, putative"/>
    <property type="match status" value="1"/>
</dbReference>
<dbReference type="FunFam" id="2.40.50.140:FF:000125">
    <property type="entry name" value="exosome complex exonuclease RRP44 isoform X1"/>
    <property type="match status" value="1"/>
</dbReference>
<evidence type="ECO:0000256" key="3">
    <source>
        <dbReference type="ARBA" id="ARBA00004604"/>
    </source>
</evidence>
<dbReference type="GO" id="GO:0003723">
    <property type="term" value="F:RNA binding"/>
    <property type="evidence" value="ECO:0007669"/>
    <property type="project" value="UniProtKB-KW"/>
</dbReference>
<dbReference type="InterPro" id="IPR012340">
    <property type="entry name" value="NA-bd_OB-fold"/>
</dbReference>
<name>T1JCD6_STRMM</name>
<dbReference type="SUPFAM" id="SSF88723">
    <property type="entry name" value="PIN domain-like"/>
    <property type="match status" value="1"/>
</dbReference>
<evidence type="ECO:0000256" key="2">
    <source>
        <dbReference type="ARBA" id="ARBA00004496"/>
    </source>
</evidence>
<dbReference type="GO" id="GO:0000176">
    <property type="term" value="C:nuclear exosome (RNase complex)"/>
    <property type="evidence" value="ECO:0007669"/>
    <property type="project" value="TreeGrafter"/>
</dbReference>
<dbReference type="Gene3D" id="2.40.50.140">
    <property type="entry name" value="Nucleic acid-binding proteins"/>
    <property type="match status" value="1"/>
</dbReference>
<protein>
    <recommendedName>
        <fullName evidence="14">Protein DIS3 homolog</fullName>
    </recommendedName>
    <alternativeName>
        <fullName evidence="15">Ribosomal RNA-processing protein 44</fullName>
    </alternativeName>
</protein>
<dbReference type="eggNOG" id="KOG2102">
    <property type="taxonomic scope" value="Eukaryota"/>
</dbReference>
<dbReference type="Gene3D" id="2.40.50.700">
    <property type="match status" value="1"/>
</dbReference>
<dbReference type="Pfam" id="PF17215">
    <property type="entry name" value="Rrp44_S1"/>
    <property type="match status" value="1"/>
</dbReference>
<keyword evidence="7" id="KW-0540">Nuclease</keyword>
<evidence type="ECO:0000256" key="15">
    <source>
        <dbReference type="ARBA" id="ARBA00077930"/>
    </source>
</evidence>
<evidence type="ECO:0000256" key="6">
    <source>
        <dbReference type="ARBA" id="ARBA00022552"/>
    </source>
</evidence>
<dbReference type="Pfam" id="PF13638">
    <property type="entry name" value="PIN_4"/>
    <property type="match status" value="1"/>
</dbReference>
<keyword evidence="11" id="KW-0269">Exonuclease</keyword>
<proteinExistence type="inferred from homology"/>
<dbReference type="GO" id="GO:0016075">
    <property type="term" value="P:rRNA catabolic process"/>
    <property type="evidence" value="ECO:0007669"/>
    <property type="project" value="TreeGrafter"/>
</dbReference>
<keyword evidence="10" id="KW-0271">Exosome</keyword>
<feature type="domain" description="RNB" evidence="18">
    <location>
        <begin position="459"/>
        <end position="791"/>
    </location>
</feature>
<dbReference type="Pfam" id="PF17216">
    <property type="entry name" value="Rrp44_CSD1"/>
    <property type="match status" value="1"/>
</dbReference>
<evidence type="ECO:0000256" key="14">
    <source>
        <dbReference type="ARBA" id="ARBA00077221"/>
    </source>
</evidence>
<dbReference type="GO" id="GO:0000175">
    <property type="term" value="F:3'-5'-RNA exonuclease activity"/>
    <property type="evidence" value="ECO:0007669"/>
    <property type="project" value="UniProtKB-ARBA"/>
</dbReference>
<feature type="domain" description="PIN" evidence="17">
    <location>
        <begin position="61"/>
        <end position="179"/>
    </location>
</feature>
<dbReference type="Gene3D" id="2.40.50.690">
    <property type="match status" value="1"/>
</dbReference>
<dbReference type="OMA" id="GQVMRNN"/>
<evidence type="ECO:0000313" key="19">
    <source>
        <dbReference type="EnsemblMetazoa" id="SMAR011446-PA"/>
    </source>
</evidence>
<evidence type="ECO:0000256" key="9">
    <source>
        <dbReference type="ARBA" id="ARBA00022801"/>
    </source>
</evidence>
<dbReference type="PROSITE" id="PS01175">
    <property type="entry name" value="RIBONUCLEASE_II"/>
    <property type="match status" value="1"/>
</dbReference>